<dbReference type="EMBL" id="JABURA010000001">
    <property type="protein sequence ID" value="NUB91303.1"/>
    <property type="molecule type" value="Genomic_DNA"/>
</dbReference>
<reference evidence="1 4" key="1">
    <citation type="submission" date="2020-06" db="EMBL/GenBank/DDBJ databases">
        <title>Haloterrigena sp. nov., an extremely halophilic archaeon isolated from a saline sediment.</title>
        <authorList>
            <person name="Liu B.-B."/>
        </authorList>
    </citation>
    <scope>NUCLEOTIDE SEQUENCE</scope>
    <source>
        <strain evidence="1">SYSU A121-1</strain>
        <strain evidence="2 4">SYSU A558-1</strain>
    </source>
</reference>
<gene>
    <name evidence="1" type="ORF">HT576_09760</name>
    <name evidence="2" type="ORF">HTZ84_11635</name>
</gene>
<dbReference type="AlphaFoldDB" id="A0A8J8KEJ8"/>
<dbReference type="Proteomes" id="UP001016761">
    <property type="component" value="Unassembled WGS sequence"/>
</dbReference>
<dbReference type="RefSeq" id="WP_174680834.1">
    <property type="nucleotide sequence ID" value="NZ_JABUQZ010000001.1"/>
</dbReference>
<comment type="caution">
    <text evidence="1">The sequence shown here is derived from an EMBL/GenBank/DDBJ whole genome shotgun (WGS) entry which is preliminary data.</text>
</comment>
<sequence>MANDETTGLDNPEILCDTIAELIDALEDGDLLTEDRASELRSEVYQSIDLGEYPSEEAGE</sequence>
<evidence type="ECO:0000313" key="4">
    <source>
        <dbReference type="Proteomes" id="UP001016761"/>
    </source>
</evidence>
<accession>A0A8J8KEJ8</accession>
<evidence type="ECO:0000313" key="2">
    <source>
        <dbReference type="EMBL" id="NUC72954.1"/>
    </source>
</evidence>
<proteinExistence type="predicted"/>
<evidence type="ECO:0000313" key="3">
    <source>
        <dbReference type="Proteomes" id="UP000728647"/>
    </source>
</evidence>
<dbReference type="OrthoDB" id="205692at2157"/>
<dbReference type="EMBL" id="JABUQZ010000001">
    <property type="protein sequence ID" value="NUC72954.1"/>
    <property type="molecule type" value="Genomic_DNA"/>
</dbReference>
<organism evidence="1 3">
    <name type="scientific">Haloterrigena gelatinilytica</name>
    <dbReference type="NCBI Taxonomy" id="2741724"/>
    <lineage>
        <taxon>Archaea</taxon>
        <taxon>Methanobacteriati</taxon>
        <taxon>Methanobacteriota</taxon>
        <taxon>Stenosarchaea group</taxon>
        <taxon>Halobacteria</taxon>
        <taxon>Halobacteriales</taxon>
        <taxon>Natrialbaceae</taxon>
        <taxon>Haloterrigena</taxon>
    </lineage>
</organism>
<keyword evidence="4" id="KW-1185">Reference proteome</keyword>
<name>A0A8J8KEJ8_9EURY</name>
<protein>
    <submittedName>
        <fullName evidence="1">Uncharacterized protein</fullName>
    </submittedName>
</protein>
<dbReference type="Proteomes" id="UP000728647">
    <property type="component" value="Unassembled WGS sequence"/>
</dbReference>
<evidence type="ECO:0000313" key="1">
    <source>
        <dbReference type="EMBL" id="NUB91303.1"/>
    </source>
</evidence>